<keyword evidence="2" id="KW-1185">Reference proteome</keyword>
<protein>
    <submittedName>
        <fullName evidence="1">Uncharacterized protein</fullName>
    </submittedName>
</protein>
<proteinExistence type="predicted"/>
<dbReference type="RefSeq" id="WP_115833000.1">
    <property type="nucleotide sequence ID" value="NZ_QNUL01000022.1"/>
</dbReference>
<comment type="caution">
    <text evidence="1">The sequence shown here is derived from an EMBL/GenBank/DDBJ whole genome shotgun (WGS) entry which is preliminary data.</text>
</comment>
<name>A0A3D8Y653_9BACT</name>
<dbReference type="Proteomes" id="UP000256373">
    <property type="component" value="Unassembled WGS sequence"/>
</dbReference>
<dbReference type="OrthoDB" id="971213at2"/>
<accession>A0A3D8Y653</accession>
<dbReference type="AlphaFoldDB" id="A0A3D8Y653"/>
<gene>
    <name evidence="1" type="ORF">DSL64_21490</name>
</gene>
<dbReference type="EMBL" id="QNUL01000022">
    <property type="protein sequence ID" value="REA58184.1"/>
    <property type="molecule type" value="Genomic_DNA"/>
</dbReference>
<organism evidence="1 2">
    <name type="scientific">Dyadobacter luteus</name>
    <dbReference type="NCBI Taxonomy" id="2259619"/>
    <lineage>
        <taxon>Bacteria</taxon>
        <taxon>Pseudomonadati</taxon>
        <taxon>Bacteroidota</taxon>
        <taxon>Cytophagia</taxon>
        <taxon>Cytophagales</taxon>
        <taxon>Spirosomataceae</taxon>
        <taxon>Dyadobacter</taxon>
    </lineage>
</organism>
<evidence type="ECO:0000313" key="1">
    <source>
        <dbReference type="EMBL" id="REA58184.1"/>
    </source>
</evidence>
<evidence type="ECO:0000313" key="2">
    <source>
        <dbReference type="Proteomes" id="UP000256373"/>
    </source>
</evidence>
<sequence length="163" mass="18514">MKKLFLIALLCTSCARLVPLKNQYDEQSRIAVISRPLQDVLDDFALLAVENSYPVESSDARSGLITVGPTKFPRHGGFESKSGRVPNPDAFIVAERYSDQYPDRTDKFTFTASWNLLIVPVDSRTTRIRIKLYDTKAFTSDYTLKGKSTGRFENWLIEQLSKK</sequence>
<reference evidence="1 2" key="1">
    <citation type="submission" date="2018-07" db="EMBL/GenBank/DDBJ databases">
        <title>Dyadobacter roseus sp. nov., isolated from rose rhizosphere soil.</title>
        <authorList>
            <person name="Chen L."/>
        </authorList>
    </citation>
    <scope>NUCLEOTIDE SEQUENCE [LARGE SCALE GENOMIC DNA]</scope>
    <source>
        <strain evidence="1 2">RS19</strain>
    </source>
</reference>